<gene>
    <name evidence="3" type="ORF">Xkoz_00191</name>
</gene>
<sequence>MSTKNTILNAILVPPSLPQSYNGIIDESELDQDELVVIVKRNEKIRIEYKIIVHLTSYLSSIPFFITNENINDPTYQITIPFSVLPLGSYDIFYTITDLIGNITKSESTHVTIKKTNSPQPAVIAYLKSDVLTNGIPSNGYTPNSVLITALDEKKEAVSGAPIRLASNSSHVHVTPSTCVTNQNGQAVFYATSAAAGIFSIQIESGDINDKAELYFSPINEANVIITGSEKIGEEYETITVQVYDKKTSEPIKNAIVYYKIDQAINIISVLEIALNPDTIRTMITDEIGQFQINLKGKVGGSCIIRVTANHYVGILKYSIGQY</sequence>
<dbReference type="RefSeq" id="WP_099140331.1">
    <property type="nucleotide sequence ID" value="NZ_CAWNOR010000001.1"/>
</dbReference>
<comment type="similarity">
    <text evidence="1">Belongs to the intimin/invasin family.</text>
</comment>
<comment type="caution">
    <text evidence="3">The sequence shown here is derived from an EMBL/GenBank/DDBJ whole genome shotgun (WGS) entry which is preliminary data.</text>
</comment>
<evidence type="ECO:0000313" key="3">
    <source>
        <dbReference type="EMBL" id="PHM75178.1"/>
    </source>
</evidence>
<name>A0A2D0LHJ2_9GAMM</name>
<proteinExistence type="inferred from homology"/>
<keyword evidence="4" id="KW-1185">Reference proteome</keyword>
<dbReference type="EMBL" id="NJCX01000001">
    <property type="protein sequence ID" value="PHM75178.1"/>
    <property type="molecule type" value="Genomic_DNA"/>
</dbReference>
<dbReference type="Proteomes" id="UP000221101">
    <property type="component" value="Unassembled WGS sequence"/>
</dbReference>
<accession>A0A2D0LHJ2</accession>
<dbReference type="InterPro" id="IPR008964">
    <property type="entry name" value="Invasin/intimin_cell_adhesion"/>
</dbReference>
<dbReference type="SUPFAM" id="SSF49373">
    <property type="entry name" value="Invasin/intimin cell-adhesion fragments"/>
    <property type="match status" value="1"/>
</dbReference>
<organism evidence="3 4">
    <name type="scientific">Xenorhabdus kozodoii</name>
    <dbReference type="NCBI Taxonomy" id="351676"/>
    <lineage>
        <taxon>Bacteria</taxon>
        <taxon>Pseudomonadati</taxon>
        <taxon>Pseudomonadota</taxon>
        <taxon>Gammaproteobacteria</taxon>
        <taxon>Enterobacterales</taxon>
        <taxon>Morganellaceae</taxon>
        <taxon>Xenorhabdus</taxon>
    </lineage>
</organism>
<dbReference type="InterPro" id="IPR013783">
    <property type="entry name" value="Ig-like_fold"/>
</dbReference>
<evidence type="ECO:0000256" key="1">
    <source>
        <dbReference type="ARBA" id="ARBA00010116"/>
    </source>
</evidence>
<dbReference type="Pfam" id="PF02369">
    <property type="entry name" value="Big_1"/>
    <property type="match status" value="1"/>
</dbReference>
<evidence type="ECO:0000313" key="4">
    <source>
        <dbReference type="Proteomes" id="UP000221101"/>
    </source>
</evidence>
<protein>
    <recommendedName>
        <fullName evidence="2">Big-1 domain-containing protein</fullName>
    </recommendedName>
</protein>
<feature type="domain" description="Big-1" evidence="2">
    <location>
        <begin position="132"/>
        <end position="214"/>
    </location>
</feature>
<dbReference type="AlphaFoldDB" id="A0A2D0LHJ2"/>
<reference evidence="3 4" key="1">
    <citation type="journal article" date="2017" name="Nat. Microbiol.">
        <title>Natural product diversity associated with the nematode symbionts Photorhabdus and Xenorhabdus.</title>
        <authorList>
            <person name="Tobias N.J."/>
            <person name="Wolff H."/>
            <person name="Djahanschiri B."/>
            <person name="Grundmann F."/>
            <person name="Kronenwerth M."/>
            <person name="Shi Y.M."/>
            <person name="Simonyi S."/>
            <person name="Grun P."/>
            <person name="Shapiro-Ilan D."/>
            <person name="Pidot S.J."/>
            <person name="Stinear T.P."/>
            <person name="Ebersberger I."/>
            <person name="Bode H.B."/>
        </authorList>
    </citation>
    <scope>NUCLEOTIDE SEQUENCE [LARGE SCALE GENOMIC DNA]</scope>
    <source>
        <strain evidence="3 4">DSM 17907</strain>
    </source>
</reference>
<evidence type="ECO:0000259" key="2">
    <source>
        <dbReference type="Pfam" id="PF02369"/>
    </source>
</evidence>
<dbReference type="InterPro" id="IPR003344">
    <property type="entry name" value="Big_1_dom"/>
</dbReference>
<dbReference type="OrthoDB" id="6442488at2"/>
<dbReference type="Gene3D" id="2.60.40.10">
    <property type="entry name" value="Immunoglobulins"/>
    <property type="match status" value="1"/>
</dbReference>